<dbReference type="Proteomes" id="UP000178323">
    <property type="component" value="Unassembled WGS sequence"/>
</dbReference>
<dbReference type="PANTHER" id="PTHR41930">
    <property type="entry name" value="UPF0200 PROTEIN MJ1399"/>
    <property type="match status" value="1"/>
</dbReference>
<comment type="caution">
    <text evidence="1">The sequence shown here is derived from an EMBL/GenBank/DDBJ whole genome shotgun (WGS) entry which is preliminary data.</text>
</comment>
<evidence type="ECO:0000313" key="1">
    <source>
        <dbReference type="EMBL" id="OGF22865.1"/>
    </source>
</evidence>
<proteinExistence type="predicted"/>
<accession>A0A1F5S823</accession>
<dbReference type="EMBL" id="MFFS01000010">
    <property type="protein sequence ID" value="OGF22865.1"/>
    <property type="molecule type" value="Genomic_DNA"/>
</dbReference>
<dbReference type="STRING" id="1797985.A2Y83_02490"/>
<dbReference type="PANTHER" id="PTHR41930:SF1">
    <property type="entry name" value="DEPHOSPHO-COA KINASE"/>
    <property type="match status" value="1"/>
</dbReference>
<organism evidence="1 2">
    <name type="scientific">Candidatus Falkowbacteria bacterium RBG_13_39_14</name>
    <dbReference type="NCBI Taxonomy" id="1797985"/>
    <lineage>
        <taxon>Bacteria</taxon>
        <taxon>Candidatus Falkowiibacteriota</taxon>
    </lineage>
</organism>
<dbReference type="InterPro" id="IPR027417">
    <property type="entry name" value="P-loop_NTPase"/>
</dbReference>
<dbReference type="Gene3D" id="3.40.50.300">
    <property type="entry name" value="P-loop containing nucleotide triphosphate hydrolases"/>
    <property type="match status" value="1"/>
</dbReference>
<dbReference type="Pfam" id="PF13238">
    <property type="entry name" value="AAA_18"/>
    <property type="match status" value="1"/>
</dbReference>
<reference evidence="1 2" key="1">
    <citation type="journal article" date="2016" name="Nat. Commun.">
        <title>Thousands of microbial genomes shed light on interconnected biogeochemical processes in an aquifer system.</title>
        <authorList>
            <person name="Anantharaman K."/>
            <person name="Brown C.T."/>
            <person name="Hug L.A."/>
            <person name="Sharon I."/>
            <person name="Castelle C.J."/>
            <person name="Probst A.J."/>
            <person name="Thomas B.C."/>
            <person name="Singh A."/>
            <person name="Wilkins M.J."/>
            <person name="Karaoz U."/>
            <person name="Brodie E.L."/>
            <person name="Williams K.H."/>
            <person name="Hubbard S.S."/>
            <person name="Banfield J.F."/>
        </authorList>
    </citation>
    <scope>NUCLEOTIDE SEQUENCE [LARGE SCALE GENOMIC DNA]</scope>
</reference>
<feature type="non-terminal residue" evidence="1">
    <location>
        <position position="1"/>
    </location>
</feature>
<dbReference type="AlphaFoldDB" id="A0A1F5S823"/>
<gene>
    <name evidence="1" type="ORF">A2Y83_02490</name>
</gene>
<protein>
    <recommendedName>
        <fullName evidence="3">Dephospho-CoA kinase</fullName>
    </recommendedName>
</protein>
<sequence>KIIAIIGLPGSGKTEAIKYLMKKFNWPKVYFGDMTFNEMKKRGLAANQKNEKLARESLRKKFGMAAYAIKSLPLIKREMKNSDIVLIESMYSWEEYLKLKKQFNENLIVIAIYAPPELRYQRLEKRLNERPLKQKEAKERDHAQIENLRQAGPIAMANHTIINDSSEKELYRQLDNIIKKIQ</sequence>
<dbReference type="SUPFAM" id="SSF52540">
    <property type="entry name" value="P-loop containing nucleoside triphosphate hydrolases"/>
    <property type="match status" value="1"/>
</dbReference>
<evidence type="ECO:0008006" key="3">
    <source>
        <dbReference type="Google" id="ProtNLM"/>
    </source>
</evidence>
<name>A0A1F5S823_9BACT</name>
<evidence type="ECO:0000313" key="2">
    <source>
        <dbReference type="Proteomes" id="UP000178323"/>
    </source>
</evidence>